<reference evidence="1 2" key="1">
    <citation type="submission" date="2009-08" db="EMBL/GenBank/DDBJ databases">
        <authorList>
            <person name="Shrivastava S."/>
            <person name="Brinkac L.B."/>
            <person name="Brown J.L."/>
            <person name="Bruce D.B."/>
            <person name="Detter C."/>
            <person name="Green L.D."/>
            <person name="Munk C.A."/>
            <person name="Rogers Y.C."/>
            <person name="Tapia R."/>
            <person name="Sims D.R."/>
            <person name="Smith L.A."/>
            <person name="Smith T.J."/>
            <person name="Sutton G."/>
            <person name="Brettin T."/>
        </authorList>
    </citation>
    <scope>NUCLEOTIDE SEQUENCE [LARGE SCALE GENOMIC DNA]</scope>
    <source>
        <strain evidence="2">E4 str. BoNT E BL5262</strain>
    </source>
</reference>
<evidence type="ECO:0000313" key="2">
    <source>
        <dbReference type="Proteomes" id="UP000003081"/>
    </source>
</evidence>
<gene>
    <name evidence="1" type="ORF">CLP_2628</name>
</gene>
<proteinExistence type="predicted"/>
<sequence>MSKERYEVRDCVCDYAIYAEDKFISKELIFDTRKNAQAVCDIMNLDWNKEVVKAENNDISEEVKEEILKEYAEDLYEEFSQIARCEGKITMKDVVDVLQLNESEVEQ</sequence>
<accession>C4IGT4</accession>
<dbReference type="Proteomes" id="UP000003081">
    <property type="component" value="Unassembled WGS sequence"/>
</dbReference>
<name>C4IGT4_CLOBU</name>
<dbReference type="AlphaFoldDB" id="C4IGT4"/>
<dbReference type="HOGENOM" id="CLU_2205428_0_0_9"/>
<keyword evidence="2" id="KW-1185">Reference proteome</keyword>
<protein>
    <submittedName>
        <fullName evidence="1">Uncharacterized protein</fullName>
    </submittedName>
</protein>
<evidence type="ECO:0000313" key="1">
    <source>
        <dbReference type="EMBL" id="EEP53449.1"/>
    </source>
</evidence>
<comment type="caution">
    <text evidence="1">The sequence shown here is derived from an EMBL/GenBank/DDBJ whole genome shotgun (WGS) entry which is preliminary data.</text>
</comment>
<dbReference type="EMBL" id="ACOM01000005">
    <property type="protein sequence ID" value="EEP53449.1"/>
    <property type="molecule type" value="Genomic_DNA"/>
</dbReference>
<dbReference type="RefSeq" id="WP_003409861.1">
    <property type="nucleotide sequence ID" value="NZ_ACOM01000005.1"/>
</dbReference>
<organism evidence="1 2">
    <name type="scientific">Clostridium butyricum E4 str. BoNT E BL5262</name>
    <dbReference type="NCBI Taxonomy" id="632245"/>
    <lineage>
        <taxon>Bacteria</taxon>
        <taxon>Bacillati</taxon>
        <taxon>Bacillota</taxon>
        <taxon>Clostridia</taxon>
        <taxon>Eubacteriales</taxon>
        <taxon>Clostridiaceae</taxon>
        <taxon>Clostridium</taxon>
    </lineage>
</organism>